<evidence type="ECO:0000313" key="1">
    <source>
        <dbReference type="EMBL" id="WFF78858.1"/>
    </source>
</evidence>
<organism evidence="1 2">
    <name type="scientific">Delftia tsuruhatensis</name>
    <dbReference type="NCBI Taxonomy" id="180282"/>
    <lineage>
        <taxon>Bacteria</taxon>
        <taxon>Pseudomonadati</taxon>
        <taxon>Pseudomonadota</taxon>
        <taxon>Betaproteobacteria</taxon>
        <taxon>Burkholderiales</taxon>
        <taxon>Comamonadaceae</taxon>
        <taxon>Delftia</taxon>
    </lineage>
</organism>
<dbReference type="RefSeq" id="WP_277848538.1">
    <property type="nucleotide sequence ID" value="NZ_CP120956.1"/>
</dbReference>
<sequence>MNDQGFMEEQCNCAPHHTVTRQTALPRPMVFIDTLAAIPAPAIYTATPKPLPMKLAVHLLRLPSLVLACYIGVASAQQTTPSPGTYVRKGGGGDLVVQAGGKFHIQTVGANGHTCELEGTITNGRARMANSACAVDFTPAGQRVGVDTATADACRDFCGMRAWFGGDYLRPTPGCTDKAIAASRRNFKRAYDAKDYRLALTTLAPVLQDCDEVLTGVTKGWLRNDLALAQLRSGDAAACRQTLAPLAEEAGKTDQELREAYPPTDADVVLPMLKAARTNLRLCS</sequence>
<reference evidence="1" key="1">
    <citation type="submission" date="2023-03" db="EMBL/GenBank/DDBJ databases">
        <title>Synergistic degradation of erythromycin by symbiotic bacteria Ery-6A and Ery-6B and application in simulated water remediation.</title>
        <authorList>
            <person name="Xu S."/>
        </authorList>
    </citation>
    <scope>NUCLEOTIDE SEQUENCE</scope>
    <source>
        <strain evidence="1">Ery-6A</strain>
    </source>
</reference>
<name>A0AAX3SFT1_9BURK</name>
<evidence type="ECO:0000313" key="2">
    <source>
        <dbReference type="Proteomes" id="UP001219066"/>
    </source>
</evidence>
<accession>A0AAX3SFT1</accession>
<proteinExistence type="predicted"/>
<dbReference type="Proteomes" id="UP001219066">
    <property type="component" value="Chromosome"/>
</dbReference>
<protein>
    <recommendedName>
        <fullName evidence="3">Secreted protein</fullName>
    </recommendedName>
</protein>
<gene>
    <name evidence="1" type="ORF">PYR84_18145</name>
</gene>
<dbReference type="AlphaFoldDB" id="A0AAX3SFT1"/>
<dbReference type="EMBL" id="CP120956">
    <property type="protein sequence ID" value="WFF78858.1"/>
    <property type="molecule type" value="Genomic_DNA"/>
</dbReference>
<evidence type="ECO:0008006" key="3">
    <source>
        <dbReference type="Google" id="ProtNLM"/>
    </source>
</evidence>